<evidence type="ECO:0008006" key="4">
    <source>
        <dbReference type="Google" id="ProtNLM"/>
    </source>
</evidence>
<dbReference type="PROSITE" id="PS51257">
    <property type="entry name" value="PROKAR_LIPOPROTEIN"/>
    <property type="match status" value="1"/>
</dbReference>
<dbReference type="AlphaFoldDB" id="A0A9D9I2Y5"/>
<gene>
    <name evidence="2" type="ORF">IAB93_02770</name>
</gene>
<evidence type="ECO:0000256" key="1">
    <source>
        <dbReference type="SAM" id="SignalP"/>
    </source>
</evidence>
<name>A0A9D9I2Y5_9BACT</name>
<organism evidence="2 3">
    <name type="scientific">Candidatus Merdivivens pullistercoris</name>
    <dbReference type="NCBI Taxonomy" id="2840873"/>
    <lineage>
        <taxon>Bacteria</taxon>
        <taxon>Pseudomonadati</taxon>
        <taxon>Bacteroidota</taxon>
        <taxon>Bacteroidia</taxon>
        <taxon>Bacteroidales</taxon>
        <taxon>Muribaculaceae</taxon>
        <taxon>Muribaculaceae incertae sedis</taxon>
        <taxon>Candidatus Merdivivens</taxon>
    </lineage>
</organism>
<protein>
    <recommendedName>
        <fullName evidence="4">Lipocalin-like domain-containing protein</fullName>
    </recommendedName>
</protein>
<keyword evidence="1" id="KW-0732">Signal</keyword>
<feature type="signal peptide" evidence="1">
    <location>
        <begin position="1"/>
        <end position="26"/>
    </location>
</feature>
<dbReference type="Proteomes" id="UP000823597">
    <property type="component" value="Unassembled WGS sequence"/>
</dbReference>
<sequence length="148" mass="16671">MNNGMKALFGAVLVVLFSMFSVSCSKQNDKNIVGKWQSTMINYQSYEGENLVEQSTENCINWYIGFNFKSDGTGQYIEYDSESGSSTSQVTWVIMDDKLMVTSESEQTTATFDIHSITGSQMVLSVTEEYSYDGLRAKDITTFTFKKI</sequence>
<evidence type="ECO:0000313" key="3">
    <source>
        <dbReference type="Proteomes" id="UP000823597"/>
    </source>
</evidence>
<evidence type="ECO:0000313" key="2">
    <source>
        <dbReference type="EMBL" id="MBO8464903.1"/>
    </source>
</evidence>
<reference evidence="2" key="2">
    <citation type="journal article" date="2021" name="PeerJ">
        <title>Extensive microbial diversity within the chicken gut microbiome revealed by metagenomics and culture.</title>
        <authorList>
            <person name="Gilroy R."/>
            <person name="Ravi A."/>
            <person name="Getino M."/>
            <person name="Pursley I."/>
            <person name="Horton D.L."/>
            <person name="Alikhan N.F."/>
            <person name="Baker D."/>
            <person name="Gharbi K."/>
            <person name="Hall N."/>
            <person name="Watson M."/>
            <person name="Adriaenssens E.M."/>
            <person name="Foster-Nyarko E."/>
            <person name="Jarju S."/>
            <person name="Secka A."/>
            <person name="Antonio M."/>
            <person name="Oren A."/>
            <person name="Chaudhuri R.R."/>
            <person name="La Ragione R."/>
            <person name="Hildebrand F."/>
            <person name="Pallen M.J."/>
        </authorList>
    </citation>
    <scope>NUCLEOTIDE SEQUENCE</scope>
    <source>
        <strain evidence="2">10037</strain>
    </source>
</reference>
<dbReference type="EMBL" id="JADIME010000031">
    <property type="protein sequence ID" value="MBO8464903.1"/>
    <property type="molecule type" value="Genomic_DNA"/>
</dbReference>
<proteinExistence type="predicted"/>
<comment type="caution">
    <text evidence="2">The sequence shown here is derived from an EMBL/GenBank/DDBJ whole genome shotgun (WGS) entry which is preliminary data.</text>
</comment>
<reference evidence="2" key="1">
    <citation type="submission" date="2020-10" db="EMBL/GenBank/DDBJ databases">
        <authorList>
            <person name="Gilroy R."/>
        </authorList>
    </citation>
    <scope>NUCLEOTIDE SEQUENCE</scope>
    <source>
        <strain evidence="2">10037</strain>
    </source>
</reference>
<accession>A0A9D9I2Y5</accession>
<feature type="chain" id="PRO_5038746250" description="Lipocalin-like domain-containing protein" evidence="1">
    <location>
        <begin position="27"/>
        <end position="148"/>
    </location>
</feature>